<dbReference type="AlphaFoldDB" id="A0A0L0K243"/>
<keyword evidence="4 8" id="KW-0028">Amino-acid biosynthesis</keyword>
<feature type="binding site" evidence="8">
    <location>
        <begin position="196"/>
        <end position="197"/>
    </location>
    <ligand>
        <name>substrate</name>
    </ligand>
</feature>
<evidence type="ECO:0000256" key="3">
    <source>
        <dbReference type="ARBA" id="ARBA00013080"/>
    </source>
</evidence>
<comment type="caution">
    <text evidence="10">The sequence shown here is derived from an EMBL/GenBank/DDBJ whole genome shotgun (WGS) entry which is preliminary data.</text>
</comment>
<dbReference type="NCBIfam" id="TIGR00652">
    <property type="entry name" value="DapF"/>
    <property type="match status" value="1"/>
</dbReference>
<comment type="subunit">
    <text evidence="8">Homodimer.</text>
</comment>
<comment type="similarity">
    <text evidence="2 8">Belongs to the diaminopimelate epimerase family.</text>
</comment>
<evidence type="ECO:0000256" key="6">
    <source>
        <dbReference type="ARBA" id="ARBA00023235"/>
    </source>
</evidence>
<gene>
    <name evidence="8" type="primary">dapF</name>
    <name evidence="10" type="ORF">IQ63_24190</name>
</gene>
<evidence type="ECO:0000256" key="9">
    <source>
        <dbReference type="PROSITE-ProRule" id="PRU10125"/>
    </source>
</evidence>
<evidence type="ECO:0000313" key="11">
    <source>
        <dbReference type="Proteomes" id="UP000037151"/>
    </source>
</evidence>
<feature type="active site" description="Proton acceptor" evidence="8">
    <location>
        <position position="206"/>
    </location>
</feature>
<keyword evidence="6 8" id="KW-0413">Isomerase</keyword>
<dbReference type="GO" id="GO:0008837">
    <property type="term" value="F:diaminopimelate epimerase activity"/>
    <property type="evidence" value="ECO:0007669"/>
    <property type="project" value="UniProtKB-UniRule"/>
</dbReference>
<comment type="subcellular location">
    <subcellularLocation>
        <location evidence="8">Cytoplasm</location>
    </subcellularLocation>
</comment>
<dbReference type="PROSITE" id="PS01326">
    <property type="entry name" value="DAP_EPIMERASE"/>
    <property type="match status" value="1"/>
</dbReference>
<comment type="catalytic activity">
    <reaction evidence="7 8">
        <text>(2S,6S)-2,6-diaminopimelate = meso-2,6-diaminopimelate</text>
        <dbReference type="Rhea" id="RHEA:15393"/>
        <dbReference type="ChEBI" id="CHEBI:57609"/>
        <dbReference type="ChEBI" id="CHEBI:57791"/>
        <dbReference type="EC" id="5.1.1.7"/>
    </reaction>
</comment>
<name>A0A0L0K243_9ACTN</name>
<proteinExistence type="inferred from homology"/>
<feature type="active site" description="Proton donor" evidence="8">
    <location>
        <position position="74"/>
    </location>
</feature>
<dbReference type="InterPro" id="IPR018510">
    <property type="entry name" value="DAP_epimerase_AS"/>
</dbReference>
<dbReference type="GO" id="GO:0005829">
    <property type="term" value="C:cytosol"/>
    <property type="evidence" value="ECO:0007669"/>
    <property type="project" value="TreeGrafter"/>
</dbReference>
<dbReference type="EMBL" id="JPPY01000139">
    <property type="protein sequence ID" value="KND32132.1"/>
    <property type="molecule type" value="Genomic_DNA"/>
</dbReference>
<dbReference type="RefSeq" id="WP_050372505.1">
    <property type="nucleotide sequence ID" value="NZ_KQ257823.1"/>
</dbReference>
<comment type="caution">
    <text evidence="8">Lacks conserved residue(s) required for the propagation of feature annotation.</text>
</comment>
<evidence type="ECO:0000256" key="4">
    <source>
        <dbReference type="ARBA" id="ARBA00022605"/>
    </source>
</evidence>
<comment type="function">
    <text evidence="8">Catalyzes the stereoinversion of LL-2,6-diaminopimelate (L,L-DAP) to meso-diaminopimelate (meso-DAP), a precursor of L-lysine and an essential component of the bacterial peptidoglycan.</text>
</comment>
<feature type="binding site" evidence="8">
    <location>
        <begin position="75"/>
        <end position="76"/>
    </location>
    <ligand>
        <name>substrate</name>
    </ligand>
</feature>
<keyword evidence="8" id="KW-0963">Cytoplasm</keyword>
<evidence type="ECO:0000256" key="5">
    <source>
        <dbReference type="ARBA" id="ARBA00023154"/>
    </source>
</evidence>
<dbReference type="OrthoDB" id="9805408at2"/>
<organism evidence="10 11">
    <name type="scientific">Streptomyces acidiscabies</name>
    <dbReference type="NCBI Taxonomy" id="42234"/>
    <lineage>
        <taxon>Bacteria</taxon>
        <taxon>Bacillati</taxon>
        <taxon>Actinomycetota</taxon>
        <taxon>Actinomycetes</taxon>
        <taxon>Kitasatosporales</taxon>
        <taxon>Streptomycetaceae</taxon>
        <taxon>Streptomyces</taxon>
    </lineage>
</organism>
<protein>
    <recommendedName>
        <fullName evidence="3 8">Diaminopimelate epimerase</fullName>
        <shortName evidence="8">DAP epimerase</shortName>
        <ecNumber evidence="3 8">5.1.1.7</ecNumber>
    </recommendedName>
    <alternativeName>
        <fullName evidence="8">PLP-independent amino acid racemase</fullName>
    </alternativeName>
</protein>
<dbReference type="Proteomes" id="UP000037151">
    <property type="component" value="Unassembled WGS sequence"/>
</dbReference>
<evidence type="ECO:0000256" key="1">
    <source>
        <dbReference type="ARBA" id="ARBA00005196"/>
    </source>
</evidence>
<dbReference type="InterPro" id="IPR001653">
    <property type="entry name" value="DAP_epimerase_DapF"/>
</dbReference>
<dbReference type="Pfam" id="PF01678">
    <property type="entry name" value="DAP_epimerase"/>
    <property type="match status" value="2"/>
</dbReference>
<comment type="pathway">
    <text evidence="1 8">Amino-acid biosynthesis; L-lysine biosynthesis via DAP pathway; DL-2,6-diaminopimelate from LL-2,6-diaminopimelate: step 1/1.</text>
</comment>
<dbReference type="HAMAP" id="MF_00197">
    <property type="entry name" value="DAP_epimerase"/>
    <property type="match status" value="1"/>
</dbReference>
<feature type="binding site" evidence="8">
    <location>
        <position position="178"/>
    </location>
    <ligand>
        <name>substrate</name>
    </ligand>
</feature>
<feature type="binding site" evidence="8">
    <location>
        <position position="11"/>
    </location>
    <ligand>
        <name>substrate</name>
    </ligand>
</feature>
<feature type="site" description="Could be important to modulate the pK values of the two catalytic cysteine residues" evidence="8">
    <location>
        <position position="196"/>
    </location>
</feature>
<evidence type="ECO:0000256" key="8">
    <source>
        <dbReference type="HAMAP-Rule" id="MF_00197"/>
    </source>
</evidence>
<keyword evidence="5 8" id="KW-0457">Lysine biosynthesis</keyword>
<feature type="site" description="Could be important to modulate the pK values of the two catalytic cysteine residues" evidence="8">
    <location>
        <position position="146"/>
    </location>
</feature>
<feature type="binding site" evidence="8">
    <location>
        <begin position="207"/>
        <end position="208"/>
    </location>
    <ligand>
        <name>substrate</name>
    </ligand>
</feature>
<dbReference type="Gene3D" id="3.10.310.10">
    <property type="entry name" value="Diaminopimelate Epimerase, Chain A, domain 1"/>
    <property type="match status" value="2"/>
</dbReference>
<accession>A0A0L0K243</accession>
<feature type="binding site" evidence="8">
    <location>
        <position position="65"/>
    </location>
    <ligand>
        <name>substrate</name>
    </ligand>
</feature>
<dbReference type="PANTHER" id="PTHR31689:SF0">
    <property type="entry name" value="DIAMINOPIMELATE EPIMERASE"/>
    <property type="match status" value="1"/>
</dbReference>
<dbReference type="SUPFAM" id="SSF54506">
    <property type="entry name" value="Diaminopimelate epimerase-like"/>
    <property type="match status" value="2"/>
</dbReference>
<dbReference type="PATRIC" id="fig|42234.21.peg.5007"/>
<dbReference type="GO" id="GO:0009089">
    <property type="term" value="P:lysine biosynthetic process via diaminopimelate"/>
    <property type="evidence" value="ECO:0007669"/>
    <property type="project" value="UniProtKB-UniRule"/>
</dbReference>
<sequence>MRFRKIHGAGNDFILVSDAEPDDFREWSKEALRLCARRTGVGADGLVTSTLITRAPAVLDVACFNADGSTATMCGNALRCSAWAAHHDYGFTEMSLRMAGVAHEAVVHPESVWVTAEVGEVRHRTVQAVIGGRLTWFDSVHTGTEHVVAVVNDVDAVDAVTVGRLVRHHAGLSPLGTNVNFVQGIGRQALKIRTYERGVEAETLSCGSGAVAAVVIATLRGLVAPREVTVHNRAGEPLTVRPHETRPDRTRWVGGPVTHTFEGVLS</sequence>
<dbReference type="EC" id="5.1.1.7" evidence="3 8"/>
<dbReference type="PANTHER" id="PTHR31689">
    <property type="entry name" value="DIAMINOPIMELATE EPIMERASE, CHLOROPLASTIC"/>
    <property type="match status" value="1"/>
</dbReference>
<evidence type="ECO:0000313" key="10">
    <source>
        <dbReference type="EMBL" id="KND32132.1"/>
    </source>
</evidence>
<feature type="active site" evidence="9">
    <location>
        <position position="74"/>
    </location>
</feature>
<dbReference type="UniPathway" id="UPA00034">
    <property type="reaction ID" value="UER00025"/>
</dbReference>
<evidence type="ECO:0000256" key="7">
    <source>
        <dbReference type="ARBA" id="ARBA00051712"/>
    </source>
</evidence>
<evidence type="ECO:0000256" key="2">
    <source>
        <dbReference type="ARBA" id="ARBA00010219"/>
    </source>
</evidence>
<reference evidence="11" key="1">
    <citation type="submission" date="2014-07" db="EMBL/GenBank/DDBJ databases">
        <title>Genome sequencing of plant-pathogenic Streptomyces species.</title>
        <authorList>
            <person name="Harrison J."/>
            <person name="Sapp M."/>
            <person name="Thwaites R."/>
            <person name="Studholme D.J."/>
        </authorList>
    </citation>
    <scope>NUCLEOTIDE SEQUENCE [LARGE SCALE GENOMIC DNA]</scope>
    <source>
        <strain evidence="11">NCPPB 4445</strain>
    </source>
</reference>